<accession>A0ACB8STS0</accession>
<gene>
    <name evidence="1" type="ORF">BV25DRAFT_1918591</name>
</gene>
<dbReference type="EMBL" id="MU277227">
    <property type="protein sequence ID" value="KAI0059355.1"/>
    <property type="molecule type" value="Genomic_DNA"/>
</dbReference>
<reference evidence="1" key="2">
    <citation type="journal article" date="2022" name="New Phytol.">
        <title>Evolutionary transition to the ectomycorrhizal habit in the genomes of a hyperdiverse lineage of mushroom-forming fungi.</title>
        <authorList>
            <person name="Looney B."/>
            <person name="Miyauchi S."/>
            <person name="Morin E."/>
            <person name="Drula E."/>
            <person name="Courty P.E."/>
            <person name="Kohler A."/>
            <person name="Kuo A."/>
            <person name="LaButti K."/>
            <person name="Pangilinan J."/>
            <person name="Lipzen A."/>
            <person name="Riley R."/>
            <person name="Andreopoulos W."/>
            <person name="He G."/>
            <person name="Johnson J."/>
            <person name="Nolan M."/>
            <person name="Tritt A."/>
            <person name="Barry K.W."/>
            <person name="Grigoriev I.V."/>
            <person name="Nagy L.G."/>
            <person name="Hibbett D."/>
            <person name="Henrissat B."/>
            <person name="Matheny P.B."/>
            <person name="Labbe J."/>
            <person name="Martin F.M."/>
        </authorList>
    </citation>
    <scope>NUCLEOTIDE SEQUENCE</scope>
    <source>
        <strain evidence="1">HHB10654</strain>
    </source>
</reference>
<protein>
    <submittedName>
        <fullName evidence="1">Uncharacterized protein</fullName>
    </submittedName>
</protein>
<dbReference type="Proteomes" id="UP000814140">
    <property type="component" value="Unassembled WGS sequence"/>
</dbReference>
<evidence type="ECO:0000313" key="2">
    <source>
        <dbReference type="Proteomes" id="UP000814140"/>
    </source>
</evidence>
<proteinExistence type="predicted"/>
<name>A0ACB8STS0_9AGAM</name>
<sequence length="932" mass="102880">MSQPNIHHQPPPPQHSMSQPNVLAFMDQRQHNPMTNYARPVARAAAPQFLSMENFQMTPELLAEIEQAHRLGVAGGAYASGAASGTAGVAYAGGATSGAIAKSHFEAGSPPKDHPMMERLRVNERLSPRESDPGQRAVPATSHQRRDSAREKDREWDRDHDLQRRGSLKRDVAAPSSQVPPASPRGQSPLRSDSPTYHTPMGTPGENSTSYAQYEREPYPQPAPRPSSPLNMRKTSNASYMDPTRVPLPSSKGSGQTPPNPSAKARTPDKSLPVQEEAEEDVGQDDTQPHREGDRERWAPNGAEYARHEHEVRDIDRQRHVGSPTPSSDLHPEANISRYDHRHDRGREGHPGTEDMSHANGGGAADRGEGEASRSQDEESYTPRSPVANLPPERSYAASRASPSRQQTIRVKNRNGSTDQLGLRTFDATVFEHTVEKLKIPNAPTPDQPEQHHPYAQVPQGGQSHLRQPHLEDVDHFLDDPAGQYYQNYLHSPQSTHSRPGAPVPPTPHSQTAAPSPSPLISGMQRANGNKPILPPYSPAPPGGSPYPYPYGHIRRGQNYVGSQNGTMDLSQFDPNIVREQMALQMQIYALNNGGMVSDSTLSPSSTPFPGPSYNPWAYLQAGSVFGGGHRRHLDSTASMRSSPSHEPVHLPMPNIRSRGLRRRERSANLHVQGNGRQKIKPPPRVDSTQPRETSPEMSSGEETAGESKVDERFIAETNNWAAGEDSDEEDGDWVDEEVLEGDEDDLLQLEFHTDYVSNPEKRRRRFKTRWEALLRAFHALDRETDTTLVLLAAPLQGSKLHAVASRSLRREPAIMESAEMGSIRTGFAQVAAKRRAVRSQMSSLIERLSLASASSRDGSPSSSVSKEEELRRALETALGSLSALGNIYEQREGRWVEEMRRLDADREKVQLLLHQVLGVNFSDEQANHVAV</sequence>
<reference evidence="1" key="1">
    <citation type="submission" date="2021-03" db="EMBL/GenBank/DDBJ databases">
        <authorList>
            <consortium name="DOE Joint Genome Institute"/>
            <person name="Ahrendt S."/>
            <person name="Looney B.P."/>
            <person name="Miyauchi S."/>
            <person name="Morin E."/>
            <person name="Drula E."/>
            <person name="Courty P.E."/>
            <person name="Chicoki N."/>
            <person name="Fauchery L."/>
            <person name="Kohler A."/>
            <person name="Kuo A."/>
            <person name="Labutti K."/>
            <person name="Pangilinan J."/>
            <person name="Lipzen A."/>
            <person name="Riley R."/>
            <person name="Andreopoulos W."/>
            <person name="He G."/>
            <person name="Johnson J."/>
            <person name="Barry K.W."/>
            <person name="Grigoriev I.V."/>
            <person name="Nagy L."/>
            <person name="Hibbett D."/>
            <person name="Henrissat B."/>
            <person name="Matheny P.B."/>
            <person name="Labbe J."/>
            <person name="Martin F."/>
        </authorList>
    </citation>
    <scope>NUCLEOTIDE SEQUENCE</scope>
    <source>
        <strain evidence="1">HHB10654</strain>
    </source>
</reference>
<evidence type="ECO:0000313" key="1">
    <source>
        <dbReference type="EMBL" id="KAI0059355.1"/>
    </source>
</evidence>
<organism evidence="1 2">
    <name type="scientific">Artomyces pyxidatus</name>
    <dbReference type="NCBI Taxonomy" id="48021"/>
    <lineage>
        <taxon>Eukaryota</taxon>
        <taxon>Fungi</taxon>
        <taxon>Dikarya</taxon>
        <taxon>Basidiomycota</taxon>
        <taxon>Agaricomycotina</taxon>
        <taxon>Agaricomycetes</taxon>
        <taxon>Russulales</taxon>
        <taxon>Auriscalpiaceae</taxon>
        <taxon>Artomyces</taxon>
    </lineage>
</organism>
<keyword evidence="2" id="KW-1185">Reference proteome</keyword>
<comment type="caution">
    <text evidence="1">The sequence shown here is derived from an EMBL/GenBank/DDBJ whole genome shotgun (WGS) entry which is preliminary data.</text>
</comment>